<comment type="subunit">
    <text evidence="14 15">F-type ATPases have 2 components, F(1) - the catalytic core - and F(0) - the membrane proton channel. F(1) has five subunits: alpha(3), beta(3), gamma(1), delta(1), epsilon(1). F(0) has three main subunits: a(1), b(2) and c(10-14). The alpha and beta chains form an alternating ring which encloses part of the gamma chain. F(1) is attached to F(0) by a central stalk formed by the gamma and epsilon chains, while a peripheral stalk is formed by the delta and b chains.</text>
</comment>
<keyword evidence="3 15" id="KW-0813">Transport</keyword>
<keyword evidence="7 15" id="KW-0375">Hydrogen ion transport</keyword>
<comment type="subcellular location">
    <subcellularLocation>
        <location evidence="1">Cell inner membrane</location>
        <topology evidence="1">Single-pass membrane protein</topology>
    </subcellularLocation>
    <subcellularLocation>
        <location evidence="15">Cell membrane</location>
        <topology evidence="15">Single-pass membrane protein</topology>
    </subcellularLocation>
</comment>
<dbReference type="GO" id="GO:0045259">
    <property type="term" value="C:proton-transporting ATP synthase complex"/>
    <property type="evidence" value="ECO:0007669"/>
    <property type="project" value="UniProtKB-KW"/>
</dbReference>
<name>A0A1T4NPS9_9HYPH</name>
<evidence type="ECO:0000256" key="9">
    <source>
        <dbReference type="ARBA" id="ARBA00023065"/>
    </source>
</evidence>
<keyword evidence="4 15" id="KW-1003">Cell membrane</keyword>
<dbReference type="OrthoDB" id="8479836at2"/>
<evidence type="ECO:0000256" key="15">
    <source>
        <dbReference type="HAMAP-Rule" id="MF_01398"/>
    </source>
</evidence>
<evidence type="ECO:0000256" key="6">
    <source>
        <dbReference type="ARBA" id="ARBA00022692"/>
    </source>
</evidence>
<keyword evidence="11 15" id="KW-0066">ATP synthesis</keyword>
<dbReference type="CDD" id="cd06503">
    <property type="entry name" value="ATP-synt_Fo_b"/>
    <property type="match status" value="1"/>
</dbReference>
<evidence type="ECO:0000256" key="1">
    <source>
        <dbReference type="ARBA" id="ARBA00004377"/>
    </source>
</evidence>
<dbReference type="GO" id="GO:0046961">
    <property type="term" value="F:proton-transporting ATPase activity, rotational mechanism"/>
    <property type="evidence" value="ECO:0007669"/>
    <property type="project" value="TreeGrafter"/>
</dbReference>
<dbReference type="RefSeq" id="WP_085934078.1">
    <property type="nucleotide sequence ID" value="NZ_FUWJ01000002.1"/>
</dbReference>
<dbReference type="InterPro" id="IPR050059">
    <property type="entry name" value="ATP_synthase_B_chain"/>
</dbReference>
<evidence type="ECO:0000256" key="3">
    <source>
        <dbReference type="ARBA" id="ARBA00022448"/>
    </source>
</evidence>
<evidence type="ECO:0000256" key="8">
    <source>
        <dbReference type="ARBA" id="ARBA00022989"/>
    </source>
</evidence>
<keyword evidence="9 15" id="KW-0406">Ion transport</keyword>
<evidence type="ECO:0000313" key="18">
    <source>
        <dbReference type="EMBL" id="SJZ81199.1"/>
    </source>
</evidence>
<evidence type="ECO:0000256" key="5">
    <source>
        <dbReference type="ARBA" id="ARBA00022547"/>
    </source>
</evidence>
<evidence type="ECO:0000256" key="10">
    <source>
        <dbReference type="ARBA" id="ARBA00023136"/>
    </source>
</evidence>
<comment type="function">
    <text evidence="12 15">F(1)F(0) ATP synthase produces ATP from ADP in the presence of a proton or sodium gradient. F-type ATPases consist of two structural domains, F(1) containing the extramembraneous catalytic core and F(0) containing the membrane proton channel, linked together by a central stalk and a peripheral stalk. During catalysis, ATP synthesis in the catalytic domain of F(1) is coupled via a rotary mechanism of the central stalk subunits to proton translocation.</text>
</comment>
<dbReference type="EMBL" id="FUWJ01000002">
    <property type="protein sequence ID" value="SJZ81199.1"/>
    <property type="molecule type" value="Genomic_DNA"/>
</dbReference>
<comment type="function">
    <text evidence="13">Component of the F(0) channel, it forms part of the peripheral stalk, linking F(1) to F(0). The b'-subunit is a diverged and duplicated form of b found in plants and photosynthetic bacteria.</text>
</comment>
<sequence>MFGTALAADTHDAAAHEEGTFSSPEFWVAVAFVLFVAIAGKKIVQGLNKLMDDRTALIKRTLGEAEALRAEAQRARAEAEKALTESASLAEGIIAQAKKEAEYLTRNAAEQRQASIARREQQATDRIAQAEAAATKEVRDLAVDVAMAASRALLREQVAGNKAQALVDDAIAELPRRLH</sequence>
<evidence type="ECO:0000256" key="12">
    <source>
        <dbReference type="ARBA" id="ARBA00025198"/>
    </source>
</evidence>
<dbReference type="PANTHER" id="PTHR33445:SF1">
    <property type="entry name" value="ATP SYNTHASE SUBUNIT B"/>
    <property type="match status" value="1"/>
</dbReference>
<dbReference type="HAMAP" id="MF_01398">
    <property type="entry name" value="ATP_synth_b_bprime"/>
    <property type="match status" value="1"/>
</dbReference>
<dbReference type="AlphaFoldDB" id="A0A1T4NPS9"/>
<keyword evidence="17" id="KW-0175">Coiled coil</keyword>
<dbReference type="GO" id="GO:0005886">
    <property type="term" value="C:plasma membrane"/>
    <property type="evidence" value="ECO:0007669"/>
    <property type="project" value="UniProtKB-SubCell"/>
</dbReference>
<protein>
    <recommendedName>
        <fullName evidence="15">ATP synthase subunit b</fullName>
    </recommendedName>
    <alternativeName>
        <fullName evidence="15">ATP synthase F(0) sector subunit b</fullName>
    </alternativeName>
    <alternativeName>
        <fullName evidence="15">ATPase subunit I</fullName>
    </alternativeName>
    <alternativeName>
        <fullName evidence="15">F-type ATPase subunit b</fullName>
        <shortName evidence="15">F-ATPase subunit b</shortName>
    </alternativeName>
</protein>
<evidence type="ECO:0000256" key="13">
    <source>
        <dbReference type="ARBA" id="ARBA00025614"/>
    </source>
</evidence>
<evidence type="ECO:0000256" key="7">
    <source>
        <dbReference type="ARBA" id="ARBA00022781"/>
    </source>
</evidence>
<gene>
    <name evidence="15" type="primary">atpF</name>
    <name evidence="18" type="ORF">SAMN02745126_02386</name>
</gene>
<evidence type="ECO:0000256" key="11">
    <source>
        <dbReference type="ARBA" id="ARBA00023310"/>
    </source>
</evidence>
<dbReference type="PANTHER" id="PTHR33445">
    <property type="entry name" value="ATP SYNTHASE SUBUNIT B', CHLOROPLASTIC"/>
    <property type="match status" value="1"/>
</dbReference>
<keyword evidence="5 15" id="KW-0138">CF(0)</keyword>
<keyword evidence="10 15" id="KW-0472">Membrane</keyword>
<dbReference type="STRING" id="225324.SAMN02745126_02386"/>
<comment type="similarity">
    <text evidence="2 15 16">Belongs to the ATPase B chain family.</text>
</comment>
<dbReference type="GO" id="GO:0046933">
    <property type="term" value="F:proton-transporting ATP synthase activity, rotational mechanism"/>
    <property type="evidence" value="ECO:0007669"/>
    <property type="project" value="UniProtKB-UniRule"/>
</dbReference>
<organism evidence="18 19">
    <name type="scientific">Enhydrobacter aerosaccus</name>
    <dbReference type="NCBI Taxonomy" id="225324"/>
    <lineage>
        <taxon>Bacteria</taxon>
        <taxon>Pseudomonadati</taxon>
        <taxon>Pseudomonadota</taxon>
        <taxon>Alphaproteobacteria</taxon>
        <taxon>Hyphomicrobiales</taxon>
        <taxon>Enhydrobacter</taxon>
    </lineage>
</organism>
<dbReference type="InterPro" id="IPR002146">
    <property type="entry name" value="ATP_synth_b/b'su_bac/chlpt"/>
</dbReference>
<proteinExistence type="inferred from homology"/>
<keyword evidence="19" id="KW-1185">Reference proteome</keyword>
<evidence type="ECO:0000256" key="2">
    <source>
        <dbReference type="ARBA" id="ARBA00005513"/>
    </source>
</evidence>
<feature type="coiled-coil region" evidence="17">
    <location>
        <begin position="58"/>
        <end position="114"/>
    </location>
</feature>
<accession>A0A1T4NPS9</accession>
<evidence type="ECO:0000256" key="14">
    <source>
        <dbReference type="ARBA" id="ARBA00025830"/>
    </source>
</evidence>
<evidence type="ECO:0000256" key="17">
    <source>
        <dbReference type="SAM" id="Coils"/>
    </source>
</evidence>
<evidence type="ECO:0000256" key="4">
    <source>
        <dbReference type="ARBA" id="ARBA00022475"/>
    </source>
</evidence>
<reference evidence="19" key="1">
    <citation type="submission" date="2017-02" db="EMBL/GenBank/DDBJ databases">
        <authorList>
            <person name="Varghese N."/>
            <person name="Submissions S."/>
        </authorList>
    </citation>
    <scope>NUCLEOTIDE SEQUENCE [LARGE SCALE GENOMIC DNA]</scope>
    <source>
        <strain evidence="19">ATCC 27094</strain>
    </source>
</reference>
<evidence type="ECO:0000313" key="19">
    <source>
        <dbReference type="Proteomes" id="UP000190092"/>
    </source>
</evidence>
<dbReference type="Pfam" id="PF00430">
    <property type="entry name" value="ATP-synt_B"/>
    <property type="match status" value="1"/>
</dbReference>
<keyword evidence="8 15" id="KW-1133">Transmembrane helix</keyword>
<evidence type="ECO:0000256" key="16">
    <source>
        <dbReference type="RuleBase" id="RU003848"/>
    </source>
</evidence>
<dbReference type="Proteomes" id="UP000190092">
    <property type="component" value="Unassembled WGS sequence"/>
</dbReference>
<keyword evidence="6 15" id="KW-0812">Transmembrane</keyword>